<sequence length="340" mass="38164">MISERLIQRDWTKTMTSAASAVYGAVSYTDKKALSLVDVMGFTGHAFRLNIDPIEVNVAGPTSFPGGYILRRNLCNLGYTSNMGEASTPVSPDNLEQTIALIQRSVDKGYPAIVFDLFIPEFGLIYGYDDDMQIFNAKDVSQEGTITYADFGRPKIPVLFLVTIEDSLPHSKYEMLRMALDMIVEHARGREWTYNFKDRYTQGLKGYDAWIQVMENRNAEEFGNAYNIAVAADAREFAVKFLQEMSIKWDGSNVVERTVRSKAAEAAAHYETVAEALSDLREIFPFPQGGQPKNPILADSAIKLLNIAREAETKGIEVLEKLLHFMKAYHSDIWIKPTSS</sequence>
<dbReference type="RefSeq" id="WP_171637383.1">
    <property type="nucleotide sequence ID" value="NZ_WHNY01000089.1"/>
</dbReference>
<accession>A0ABX1XN22</accession>
<dbReference type="Proteomes" id="UP000653578">
    <property type="component" value="Unassembled WGS sequence"/>
</dbReference>
<organism evidence="1 2">
    <name type="scientific">Paenibacillus plantarum</name>
    <dbReference type="NCBI Taxonomy" id="2654975"/>
    <lineage>
        <taxon>Bacteria</taxon>
        <taxon>Bacillati</taxon>
        <taxon>Bacillota</taxon>
        <taxon>Bacilli</taxon>
        <taxon>Bacillales</taxon>
        <taxon>Paenibacillaceae</taxon>
        <taxon>Paenibacillus</taxon>
    </lineage>
</organism>
<keyword evidence="2" id="KW-1185">Reference proteome</keyword>
<reference evidence="1 2" key="1">
    <citation type="submission" date="2019-10" db="EMBL/GenBank/DDBJ databases">
        <title>Description of Paenibacillus humi sp. nov.</title>
        <authorList>
            <person name="Carlier A."/>
            <person name="Qi S."/>
        </authorList>
    </citation>
    <scope>NUCLEOTIDE SEQUENCE [LARGE SCALE GENOMIC DNA]</scope>
    <source>
        <strain evidence="1 2">LMG 31461</strain>
    </source>
</reference>
<evidence type="ECO:0000313" key="1">
    <source>
        <dbReference type="EMBL" id="NOU69229.1"/>
    </source>
</evidence>
<gene>
    <name evidence="1" type="ORF">GC096_35010</name>
</gene>
<evidence type="ECO:0000313" key="2">
    <source>
        <dbReference type="Proteomes" id="UP000653578"/>
    </source>
</evidence>
<protein>
    <submittedName>
        <fullName evidence="1">Uncharacterized protein</fullName>
    </submittedName>
</protein>
<comment type="caution">
    <text evidence="1">The sequence shown here is derived from an EMBL/GenBank/DDBJ whole genome shotgun (WGS) entry which is preliminary data.</text>
</comment>
<proteinExistence type="predicted"/>
<dbReference type="EMBL" id="WHNY01000089">
    <property type="protein sequence ID" value="NOU69229.1"/>
    <property type="molecule type" value="Genomic_DNA"/>
</dbReference>
<name>A0ABX1XN22_9BACL</name>